<evidence type="ECO:0000313" key="3">
    <source>
        <dbReference type="Proteomes" id="UP000291142"/>
    </source>
</evidence>
<dbReference type="OrthoDB" id="833511at2"/>
<keyword evidence="3" id="KW-1185">Reference proteome</keyword>
<gene>
    <name evidence="2" type="ORF">EYD45_14380</name>
</gene>
<feature type="transmembrane region" description="Helical" evidence="1">
    <location>
        <begin position="6"/>
        <end position="25"/>
    </location>
</feature>
<reference evidence="2 3" key="1">
    <citation type="submission" date="2019-02" db="EMBL/GenBank/DDBJ databases">
        <title>Hyunsoonleella sp., isolated from marine sediment.</title>
        <authorList>
            <person name="Liu B.-T."/>
        </authorList>
    </citation>
    <scope>NUCLEOTIDE SEQUENCE [LARGE SCALE GENOMIC DNA]</scope>
    <source>
        <strain evidence="2 3">T58</strain>
    </source>
</reference>
<name>A0A4Q9FE01_9FLAO</name>
<keyword evidence="1" id="KW-0472">Membrane</keyword>
<keyword evidence="1" id="KW-0812">Transmembrane</keyword>
<evidence type="ECO:0000256" key="1">
    <source>
        <dbReference type="SAM" id="Phobius"/>
    </source>
</evidence>
<dbReference type="EMBL" id="SIRT01000014">
    <property type="protein sequence ID" value="TBN00451.1"/>
    <property type="molecule type" value="Genomic_DNA"/>
</dbReference>
<dbReference type="Proteomes" id="UP000291142">
    <property type="component" value="Unassembled WGS sequence"/>
</dbReference>
<sequence length="215" mass="25354">MKVVKWIFIILVLISFNFLVTEYLLRVNGIIENIHETKLGNELKNADRIFDFSPKMESRLLELQLGEKFDLDSKEKEKRISFAKVENYNPYPPIRHPFTSDYVIYRKDSVVKQITILSGESDTTPSVLVKKVRGKQTSWGDYFVTYIFYHNCFDIGNGNIDTDYNDIDWYSFRGGSYNGFEEAWIIVFTFFQIIILVIWLYLKKRKTSKNTYIAS</sequence>
<keyword evidence="1" id="KW-1133">Transmembrane helix</keyword>
<evidence type="ECO:0000313" key="2">
    <source>
        <dbReference type="EMBL" id="TBN00451.1"/>
    </source>
</evidence>
<proteinExistence type="predicted"/>
<accession>A0A4Q9FE01</accession>
<comment type="caution">
    <text evidence="2">The sequence shown here is derived from an EMBL/GenBank/DDBJ whole genome shotgun (WGS) entry which is preliminary data.</text>
</comment>
<organism evidence="2 3">
    <name type="scientific">Hyunsoonleella flava</name>
    <dbReference type="NCBI Taxonomy" id="2527939"/>
    <lineage>
        <taxon>Bacteria</taxon>
        <taxon>Pseudomonadati</taxon>
        <taxon>Bacteroidota</taxon>
        <taxon>Flavobacteriia</taxon>
        <taxon>Flavobacteriales</taxon>
        <taxon>Flavobacteriaceae</taxon>
    </lineage>
</organism>
<feature type="transmembrane region" description="Helical" evidence="1">
    <location>
        <begin position="183"/>
        <end position="202"/>
    </location>
</feature>
<dbReference type="AlphaFoldDB" id="A0A4Q9FE01"/>
<dbReference type="RefSeq" id="WP_130965261.1">
    <property type="nucleotide sequence ID" value="NZ_SIRT01000014.1"/>
</dbReference>
<protein>
    <submittedName>
        <fullName evidence="2">Uncharacterized protein</fullName>
    </submittedName>
</protein>